<dbReference type="GO" id="GO:0005634">
    <property type="term" value="C:nucleus"/>
    <property type="evidence" value="ECO:0007669"/>
    <property type="project" value="TreeGrafter"/>
</dbReference>
<dbReference type="PANTHER" id="PTHR13060:SF0">
    <property type="entry name" value="PROTEIN ECDYSONELESS HOMOLOG"/>
    <property type="match status" value="1"/>
</dbReference>
<protein>
    <submittedName>
        <fullName evidence="1">Protein ecdysoneless homolog</fullName>
    </submittedName>
</protein>
<dbReference type="RefSeq" id="XP_020021632.1">
    <property type="nucleotide sequence ID" value="XM_020166043.1"/>
</dbReference>
<dbReference type="PANTHER" id="PTHR13060">
    <property type="entry name" value="SGT1 PROTEIN HSGT1 SUPPRESSOR OF GCR2"/>
    <property type="match status" value="1"/>
</dbReference>
<organism evidence="1">
    <name type="scientific">Castor canadensis</name>
    <name type="common">American beaver</name>
    <dbReference type="NCBI Taxonomy" id="51338"/>
    <lineage>
        <taxon>Eukaryota</taxon>
        <taxon>Metazoa</taxon>
        <taxon>Chordata</taxon>
        <taxon>Craniata</taxon>
        <taxon>Vertebrata</taxon>
        <taxon>Euteleostomi</taxon>
        <taxon>Mammalia</taxon>
        <taxon>Eutheria</taxon>
        <taxon>Euarchontoglires</taxon>
        <taxon>Glires</taxon>
        <taxon>Rodentia</taxon>
        <taxon>Castorimorpha</taxon>
        <taxon>Castoridae</taxon>
        <taxon>Castor</taxon>
    </lineage>
</organism>
<dbReference type="Pfam" id="PF07093">
    <property type="entry name" value="SGT1"/>
    <property type="match status" value="1"/>
</dbReference>
<proteinExistence type="predicted"/>
<gene>
    <name evidence="1" type="primary">LOC109687917</name>
</gene>
<name>A0A8B7UQR8_CASCN</name>
<sequence>MSPGEEILTILQTTPFDLEELKKEDANLPPEDDDQWLDLSLDQLDQLLHEAAGKKESQPISKEEEQNYDLTQVSDSMKAFISKVSTHKGAELPREPSEAPITFDADSFLNYFDKILGELQCDVYSYFGTLRNMAVTRALER</sequence>
<dbReference type="AlphaFoldDB" id="A0A8B7UQR8"/>
<accession>A0A8B7UQR8</accession>
<dbReference type="OrthoDB" id="27237at2759"/>
<reference evidence="1" key="1">
    <citation type="submission" date="2025-08" db="UniProtKB">
        <authorList>
            <consortium name="RefSeq"/>
        </authorList>
    </citation>
    <scope>IDENTIFICATION</scope>
    <source>
        <tissue evidence="1">Leukocyte</tissue>
    </source>
</reference>
<evidence type="ECO:0000313" key="1">
    <source>
        <dbReference type="RefSeq" id="XP_020021632.1"/>
    </source>
</evidence>
<dbReference type="KEGG" id="ccan:109687917"/>
<dbReference type="InterPro" id="IPR010770">
    <property type="entry name" value="Ecd"/>
</dbReference>